<dbReference type="OrthoDB" id="10553837at2759"/>
<feature type="compositionally biased region" description="Basic and acidic residues" evidence="4">
    <location>
        <begin position="125"/>
        <end position="139"/>
    </location>
</feature>
<protein>
    <recommendedName>
        <fullName evidence="5">AIG1-type G domain-containing protein</fullName>
    </recommendedName>
</protein>
<dbReference type="Gene3D" id="3.40.50.300">
    <property type="entry name" value="P-loop containing nucleotide triphosphate hydrolases"/>
    <property type="match status" value="1"/>
</dbReference>
<name>A0A6J8BN65_MYTCO</name>
<proteinExistence type="inferred from homology"/>
<evidence type="ECO:0000256" key="2">
    <source>
        <dbReference type="ARBA" id="ARBA00022741"/>
    </source>
</evidence>
<sequence length="311" mass="36145">MWRRCTLKVATWKKAVSQKITTPIQEKPAQIAGDVATETAKHLEEEASTTHLLIREGIKLFLAMNMIGITVKKEKHRNSRQEQVILFGKQGSEMKFVGNSLLGSGCNVSVKNASQPKSYINENTEDNKSRGTQNIEKKSCGNKSPVVIDVMEGFNEQFNRKINITYLYLDTSATTNQNALSSLLISEEYSVVFCFPVSYRFTTEDLHLWNTYLKYRQREDFERVTVVFTYCDRLEVSVEDYIENLPTEFRDFLKRCGDKHMFFNICPKKAKENQRHIKRLIQPMPGIKYSQKLRRLFAFFVGPHIYFFLMI</sequence>
<dbReference type="PANTHER" id="PTHR10903">
    <property type="entry name" value="GTPASE, IMAP FAMILY MEMBER-RELATED"/>
    <property type="match status" value="1"/>
</dbReference>
<keyword evidence="3" id="KW-0342">GTP-binding</keyword>
<accession>A0A6J8BN65</accession>
<evidence type="ECO:0000256" key="1">
    <source>
        <dbReference type="ARBA" id="ARBA00008535"/>
    </source>
</evidence>
<evidence type="ECO:0000256" key="4">
    <source>
        <dbReference type="SAM" id="MobiDB-lite"/>
    </source>
</evidence>
<dbReference type="Pfam" id="PF04548">
    <property type="entry name" value="AIG1"/>
    <property type="match status" value="1"/>
</dbReference>
<evidence type="ECO:0000313" key="7">
    <source>
        <dbReference type="Proteomes" id="UP000507470"/>
    </source>
</evidence>
<dbReference type="Proteomes" id="UP000507470">
    <property type="component" value="Unassembled WGS sequence"/>
</dbReference>
<keyword evidence="7" id="KW-1185">Reference proteome</keyword>
<dbReference type="EMBL" id="CACVKT020003509">
    <property type="protein sequence ID" value="CAC5384274.1"/>
    <property type="molecule type" value="Genomic_DNA"/>
</dbReference>
<dbReference type="InterPro" id="IPR045058">
    <property type="entry name" value="GIMA/IAN/Toc"/>
</dbReference>
<reference evidence="6 7" key="1">
    <citation type="submission" date="2020-06" db="EMBL/GenBank/DDBJ databases">
        <authorList>
            <person name="Li R."/>
            <person name="Bekaert M."/>
        </authorList>
    </citation>
    <scope>NUCLEOTIDE SEQUENCE [LARGE SCALE GENOMIC DNA]</scope>
    <source>
        <strain evidence="7">wild</strain>
    </source>
</reference>
<feature type="domain" description="AIG1-type G" evidence="5">
    <location>
        <begin position="174"/>
        <end position="287"/>
    </location>
</feature>
<comment type="similarity">
    <text evidence="1">Belongs to the TRAFAC class TrmE-Era-EngA-EngB-Septin-like GTPase superfamily. AIG1/Toc34/Toc159-like paraseptin GTPase family. IAN subfamily.</text>
</comment>
<dbReference type="GO" id="GO:0005525">
    <property type="term" value="F:GTP binding"/>
    <property type="evidence" value="ECO:0007669"/>
    <property type="project" value="UniProtKB-KW"/>
</dbReference>
<dbReference type="AlphaFoldDB" id="A0A6J8BN65"/>
<dbReference type="InterPro" id="IPR006703">
    <property type="entry name" value="G_AIG1"/>
</dbReference>
<gene>
    <name evidence="6" type="ORF">MCOR_19936</name>
</gene>
<evidence type="ECO:0000256" key="3">
    <source>
        <dbReference type="ARBA" id="ARBA00023134"/>
    </source>
</evidence>
<feature type="region of interest" description="Disordered" evidence="4">
    <location>
        <begin position="117"/>
        <end position="140"/>
    </location>
</feature>
<keyword evidence="2" id="KW-0547">Nucleotide-binding</keyword>
<dbReference type="InterPro" id="IPR027417">
    <property type="entry name" value="P-loop_NTPase"/>
</dbReference>
<organism evidence="6 7">
    <name type="scientific">Mytilus coruscus</name>
    <name type="common">Sea mussel</name>
    <dbReference type="NCBI Taxonomy" id="42192"/>
    <lineage>
        <taxon>Eukaryota</taxon>
        <taxon>Metazoa</taxon>
        <taxon>Spiralia</taxon>
        <taxon>Lophotrochozoa</taxon>
        <taxon>Mollusca</taxon>
        <taxon>Bivalvia</taxon>
        <taxon>Autobranchia</taxon>
        <taxon>Pteriomorphia</taxon>
        <taxon>Mytilida</taxon>
        <taxon>Mytiloidea</taxon>
        <taxon>Mytilidae</taxon>
        <taxon>Mytilinae</taxon>
        <taxon>Mytilus</taxon>
    </lineage>
</organism>
<evidence type="ECO:0000313" key="6">
    <source>
        <dbReference type="EMBL" id="CAC5384274.1"/>
    </source>
</evidence>
<evidence type="ECO:0000259" key="5">
    <source>
        <dbReference type="Pfam" id="PF04548"/>
    </source>
</evidence>
<dbReference type="PANTHER" id="PTHR10903:SF184">
    <property type="entry name" value="GTP-BINDING PROTEIN A"/>
    <property type="match status" value="1"/>
</dbReference>